<evidence type="ECO:0000259" key="5">
    <source>
        <dbReference type="PROSITE" id="PS51296"/>
    </source>
</evidence>
<evidence type="ECO:0000313" key="6">
    <source>
        <dbReference type="EMBL" id="MXY96013.1"/>
    </source>
</evidence>
<dbReference type="PROSITE" id="PS51296">
    <property type="entry name" value="RIESKE"/>
    <property type="match status" value="1"/>
</dbReference>
<keyword evidence="4" id="KW-0411">Iron-sulfur</keyword>
<accession>A0A6B0YZC8</accession>
<dbReference type="Pfam" id="PF00355">
    <property type="entry name" value="Rieske"/>
    <property type="match status" value="1"/>
</dbReference>
<protein>
    <submittedName>
        <fullName evidence="6">Rieske (2Fe-2S) protein</fullName>
    </submittedName>
</protein>
<reference evidence="6" key="1">
    <citation type="submission" date="2019-09" db="EMBL/GenBank/DDBJ databases">
        <title>Characterisation of the sponge microbiome using genome-centric metagenomics.</title>
        <authorList>
            <person name="Engelberts J.P."/>
            <person name="Robbins S.J."/>
            <person name="De Goeij J.M."/>
            <person name="Aranda M."/>
            <person name="Bell S.C."/>
            <person name="Webster N.S."/>
        </authorList>
    </citation>
    <scope>NUCLEOTIDE SEQUENCE</scope>
    <source>
        <strain evidence="6">SB0664_bin_27</strain>
    </source>
</reference>
<dbReference type="GO" id="GO:0016705">
    <property type="term" value="F:oxidoreductase activity, acting on paired donors, with incorporation or reduction of molecular oxygen"/>
    <property type="evidence" value="ECO:0007669"/>
    <property type="project" value="UniProtKB-ARBA"/>
</dbReference>
<dbReference type="EMBL" id="VXRG01000185">
    <property type="protein sequence ID" value="MXY96013.1"/>
    <property type="molecule type" value="Genomic_DNA"/>
</dbReference>
<proteinExistence type="predicted"/>
<keyword evidence="1" id="KW-0001">2Fe-2S</keyword>
<dbReference type="CDD" id="cd03467">
    <property type="entry name" value="Rieske"/>
    <property type="match status" value="1"/>
</dbReference>
<dbReference type="GO" id="GO:0004497">
    <property type="term" value="F:monooxygenase activity"/>
    <property type="evidence" value="ECO:0007669"/>
    <property type="project" value="UniProtKB-ARBA"/>
</dbReference>
<dbReference type="PANTHER" id="PTHR21496:SF23">
    <property type="entry name" value="3-PHENYLPROPIONATE_CINNAMIC ACID DIOXYGENASE FERREDOXIN SUBUNIT"/>
    <property type="match status" value="1"/>
</dbReference>
<evidence type="ECO:0000256" key="4">
    <source>
        <dbReference type="ARBA" id="ARBA00023014"/>
    </source>
</evidence>
<organism evidence="6">
    <name type="scientific">Caldilineaceae bacterium SB0664_bin_27</name>
    <dbReference type="NCBI Taxonomy" id="2605260"/>
    <lineage>
        <taxon>Bacteria</taxon>
        <taxon>Bacillati</taxon>
        <taxon>Chloroflexota</taxon>
        <taxon>Caldilineae</taxon>
        <taxon>Caldilineales</taxon>
        <taxon>Caldilineaceae</taxon>
    </lineage>
</organism>
<evidence type="ECO:0000256" key="3">
    <source>
        <dbReference type="ARBA" id="ARBA00023004"/>
    </source>
</evidence>
<gene>
    <name evidence="6" type="ORF">F4Y42_21440</name>
</gene>
<sequence length="122" mass="14091">MAKRQAKQRYVVARTEELPPGQRRIVTVQGREIGVFNVGGEYFALLNYCPHRSAPLCLGRLRPLVTSADVPQVGHERENEILKCPWHQWEFDIRTGKALFDPKLAVRTYEAKQEEDQVVIYL</sequence>
<keyword evidence="3" id="KW-0408">Iron</keyword>
<dbReference type="Gene3D" id="2.102.10.10">
    <property type="entry name" value="Rieske [2Fe-2S] iron-sulphur domain"/>
    <property type="match status" value="1"/>
</dbReference>
<dbReference type="InterPro" id="IPR036922">
    <property type="entry name" value="Rieske_2Fe-2S_sf"/>
</dbReference>
<dbReference type="SUPFAM" id="SSF50022">
    <property type="entry name" value="ISP domain"/>
    <property type="match status" value="1"/>
</dbReference>
<dbReference type="InterPro" id="IPR017941">
    <property type="entry name" value="Rieske_2Fe-2S"/>
</dbReference>
<evidence type="ECO:0000256" key="1">
    <source>
        <dbReference type="ARBA" id="ARBA00022714"/>
    </source>
</evidence>
<dbReference type="GO" id="GO:0046872">
    <property type="term" value="F:metal ion binding"/>
    <property type="evidence" value="ECO:0007669"/>
    <property type="project" value="UniProtKB-KW"/>
</dbReference>
<feature type="domain" description="Rieske" evidence="5">
    <location>
        <begin position="9"/>
        <end position="120"/>
    </location>
</feature>
<comment type="caution">
    <text evidence="6">The sequence shown here is derived from an EMBL/GenBank/DDBJ whole genome shotgun (WGS) entry which is preliminary data.</text>
</comment>
<keyword evidence="2" id="KW-0479">Metal-binding</keyword>
<dbReference type="PANTHER" id="PTHR21496">
    <property type="entry name" value="FERREDOXIN-RELATED"/>
    <property type="match status" value="1"/>
</dbReference>
<name>A0A6B0YZC8_9CHLR</name>
<dbReference type="AlphaFoldDB" id="A0A6B0YZC8"/>
<dbReference type="GO" id="GO:0051537">
    <property type="term" value="F:2 iron, 2 sulfur cluster binding"/>
    <property type="evidence" value="ECO:0007669"/>
    <property type="project" value="UniProtKB-KW"/>
</dbReference>
<evidence type="ECO:0000256" key="2">
    <source>
        <dbReference type="ARBA" id="ARBA00022723"/>
    </source>
</evidence>